<dbReference type="AlphaFoldDB" id="A0A0J8V6W4"/>
<sequence length="123" mass="13601">MRTLIFLISILASASLSATVHVNCIMIHESSQTEVIKKEVLLETSDKLKQLYKFDEVAVGIKPHAVVNIDGNESISSFKVLLKSNNGFTASAIAEEVFKHDSSITVSLSNEQWSLLTECYQVQ</sequence>
<dbReference type="OrthoDB" id="9890891at2"/>
<reference evidence="2 3" key="1">
    <citation type="submission" date="2018-01" db="EMBL/GenBank/DDBJ databases">
        <title>Whole genome sequencing of Histamine producing bacteria.</title>
        <authorList>
            <person name="Butler K."/>
        </authorList>
    </citation>
    <scope>NUCLEOTIDE SEQUENCE [LARGE SCALE GENOMIC DNA]</scope>
    <source>
        <strain evidence="2 3">DSM 24669</strain>
    </source>
</reference>
<gene>
    <name evidence="2" type="ORF">C9I94_18385</name>
</gene>
<evidence type="ECO:0000313" key="3">
    <source>
        <dbReference type="Proteomes" id="UP000240481"/>
    </source>
</evidence>
<dbReference type="EMBL" id="PYLZ01000011">
    <property type="protein sequence ID" value="PSW22753.1"/>
    <property type="molecule type" value="Genomic_DNA"/>
</dbReference>
<dbReference type="STRING" id="680026.AB733_20290"/>
<evidence type="ECO:0000313" key="2">
    <source>
        <dbReference type="EMBL" id="PSW22753.1"/>
    </source>
</evidence>
<proteinExistence type="predicted"/>
<evidence type="ECO:0000256" key="1">
    <source>
        <dbReference type="SAM" id="SignalP"/>
    </source>
</evidence>
<feature type="chain" id="PRO_5030008994" evidence="1">
    <location>
        <begin position="19"/>
        <end position="123"/>
    </location>
</feature>
<dbReference type="Proteomes" id="UP000240481">
    <property type="component" value="Unassembled WGS sequence"/>
</dbReference>
<keyword evidence="3" id="KW-1185">Reference proteome</keyword>
<name>A0A0J8V6W4_9GAMM</name>
<organism evidence="2 3">
    <name type="scientific">Photobacterium swingsii</name>
    <dbReference type="NCBI Taxonomy" id="680026"/>
    <lineage>
        <taxon>Bacteria</taxon>
        <taxon>Pseudomonadati</taxon>
        <taxon>Pseudomonadota</taxon>
        <taxon>Gammaproteobacteria</taxon>
        <taxon>Vibrionales</taxon>
        <taxon>Vibrionaceae</taxon>
        <taxon>Photobacterium</taxon>
    </lineage>
</organism>
<accession>A0A0J8V6W4</accession>
<dbReference type="RefSeq" id="WP_048900426.1">
    <property type="nucleotide sequence ID" value="NZ_AP024853.1"/>
</dbReference>
<keyword evidence="1" id="KW-0732">Signal</keyword>
<protein>
    <submittedName>
        <fullName evidence="2">Uncharacterized protein</fullName>
    </submittedName>
</protein>
<feature type="signal peptide" evidence="1">
    <location>
        <begin position="1"/>
        <end position="18"/>
    </location>
</feature>
<comment type="caution">
    <text evidence="2">The sequence shown here is derived from an EMBL/GenBank/DDBJ whole genome shotgun (WGS) entry which is preliminary data.</text>
</comment>